<name>A0A8T3A9E4_DENNO</name>
<feature type="compositionally biased region" description="Basic and acidic residues" evidence="6">
    <location>
        <begin position="20"/>
        <end position="38"/>
    </location>
</feature>
<evidence type="ECO:0000256" key="2">
    <source>
        <dbReference type="ARBA" id="ARBA00022723"/>
    </source>
</evidence>
<proteinExistence type="inferred from homology"/>
<feature type="region of interest" description="Disordered" evidence="6">
    <location>
        <begin position="155"/>
        <end position="193"/>
    </location>
</feature>
<dbReference type="Proteomes" id="UP000829196">
    <property type="component" value="Unassembled WGS sequence"/>
</dbReference>
<comment type="similarity">
    <text evidence="1">Belongs to the carotenoid oxygenase family.</text>
</comment>
<protein>
    <submittedName>
        <fullName evidence="7">Uncharacterized protein</fullName>
    </submittedName>
</protein>
<evidence type="ECO:0000313" key="8">
    <source>
        <dbReference type="Proteomes" id="UP000829196"/>
    </source>
</evidence>
<feature type="region of interest" description="Disordered" evidence="6">
    <location>
        <begin position="117"/>
        <end position="136"/>
    </location>
</feature>
<feature type="binding site" evidence="5">
    <location>
        <position position="780"/>
    </location>
    <ligand>
        <name>Fe cation</name>
        <dbReference type="ChEBI" id="CHEBI:24875"/>
        <note>catalytic</note>
    </ligand>
</feature>
<comment type="cofactor">
    <cofactor evidence="5">
        <name>Fe(2+)</name>
        <dbReference type="ChEBI" id="CHEBI:29033"/>
    </cofactor>
    <text evidence="5">Binds 1 Fe(2+) ion per subunit.</text>
</comment>
<evidence type="ECO:0000256" key="1">
    <source>
        <dbReference type="ARBA" id="ARBA00006787"/>
    </source>
</evidence>
<feature type="binding site" evidence="5">
    <location>
        <position position="828"/>
    </location>
    <ligand>
        <name>Fe cation</name>
        <dbReference type="ChEBI" id="CHEBI:24875"/>
        <note>catalytic</note>
    </ligand>
</feature>
<keyword evidence="2 5" id="KW-0479">Metal-binding</keyword>
<dbReference type="GO" id="GO:0010436">
    <property type="term" value="F:carotenoid dioxygenase activity"/>
    <property type="evidence" value="ECO:0007669"/>
    <property type="project" value="TreeGrafter"/>
</dbReference>
<dbReference type="PANTHER" id="PTHR10543">
    <property type="entry name" value="BETA-CAROTENE DIOXYGENASE"/>
    <property type="match status" value="1"/>
</dbReference>
<dbReference type="GO" id="GO:0009570">
    <property type="term" value="C:chloroplast stroma"/>
    <property type="evidence" value="ECO:0007669"/>
    <property type="project" value="TreeGrafter"/>
</dbReference>
<dbReference type="GO" id="GO:0046872">
    <property type="term" value="F:metal ion binding"/>
    <property type="evidence" value="ECO:0007669"/>
    <property type="project" value="UniProtKB-KW"/>
</dbReference>
<dbReference type="InterPro" id="IPR004294">
    <property type="entry name" value="Carotenoid_Oase"/>
</dbReference>
<evidence type="ECO:0000256" key="5">
    <source>
        <dbReference type="PIRSR" id="PIRSR604294-1"/>
    </source>
</evidence>
<evidence type="ECO:0000256" key="6">
    <source>
        <dbReference type="SAM" id="MobiDB-lite"/>
    </source>
</evidence>
<feature type="compositionally biased region" description="Polar residues" evidence="6">
    <location>
        <begin position="39"/>
        <end position="50"/>
    </location>
</feature>
<dbReference type="OrthoDB" id="763867at2759"/>
<keyword evidence="4 5" id="KW-0408">Iron</keyword>
<dbReference type="AlphaFoldDB" id="A0A8T3A9E4"/>
<dbReference type="SMR" id="A0A8T3A9E4"/>
<organism evidence="7 8">
    <name type="scientific">Dendrobium nobile</name>
    <name type="common">Orchid</name>
    <dbReference type="NCBI Taxonomy" id="94219"/>
    <lineage>
        <taxon>Eukaryota</taxon>
        <taxon>Viridiplantae</taxon>
        <taxon>Streptophyta</taxon>
        <taxon>Embryophyta</taxon>
        <taxon>Tracheophyta</taxon>
        <taxon>Spermatophyta</taxon>
        <taxon>Magnoliopsida</taxon>
        <taxon>Liliopsida</taxon>
        <taxon>Asparagales</taxon>
        <taxon>Orchidaceae</taxon>
        <taxon>Epidendroideae</taxon>
        <taxon>Malaxideae</taxon>
        <taxon>Dendrobiinae</taxon>
        <taxon>Dendrobium</taxon>
    </lineage>
</organism>
<feature type="compositionally biased region" description="Basic and acidic residues" evidence="6">
    <location>
        <begin position="155"/>
        <end position="164"/>
    </location>
</feature>
<keyword evidence="3" id="KW-0560">Oxidoreductase</keyword>
<evidence type="ECO:0000313" key="7">
    <source>
        <dbReference type="EMBL" id="KAI0492571.1"/>
    </source>
</evidence>
<keyword evidence="8" id="KW-1185">Reference proteome</keyword>
<keyword evidence="3" id="KW-0223">Dioxygenase</keyword>
<reference evidence="7" key="1">
    <citation type="journal article" date="2022" name="Front. Genet.">
        <title>Chromosome-Scale Assembly of the Dendrobium nobile Genome Provides Insights Into the Molecular Mechanism of the Biosynthesis of the Medicinal Active Ingredient of Dendrobium.</title>
        <authorList>
            <person name="Xu Q."/>
            <person name="Niu S.-C."/>
            <person name="Li K.-L."/>
            <person name="Zheng P.-J."/>
            <person name="Zhang X.-J."/>
            <person name="Jia Y."/>
            <person name="Liu Y."/>
            <person name="Niu Y.-X."/>
            <person name="Yu L.-H."/>
            <person name="Chen D.-F."/>
            <person name="Zhang G.-Q."/>
        </authorList>
    </citation>
    <scope>NUCLEOTIDE SEQUENCE</scope>
    <source>
        <tissue evidence="7">Leaf</tissue>
    </source>
</reference>
<dbReference type="PANTHER" id="PTHR10543:SF145">
    <property type="entry name" value="OS09G0321200 PROTEIN"/>
    <property type="match status" value="1"/>
</dbReference>
<evidence type="ECO:0000256" key="4">
    <source>
        <dbReference type="ARBA" id="ARBA00023004"/>
    </source>
</evidence>
<feature type="compositionally biased region" description="Low complexity" evidence="6">
    <location>
        <begin position="175"/>
        <end position="187"/>
    </location>
</feature>
<comment type="caution">
    <text evidence="7">The sequence shown here is derived from an EMBL/GenBank/DDBJ whole genome shotgun (WGS) entry which is preliminary data.</text>
</comment>
<feature type="binding site" evidence="5">
    <location>
        <position position="1110"/>
    </location>
    <ligand>
        <name>Fe cation</name>
        <dbReference type="ChEBI" id="CHEBI:24875"/>
        <note>catalytic</note>
    </ligand>
</feature>
<gene>
    <name evidence="7" type="ORF">KFK09_026844</name>
</gene>
<sequence length="1120" mass="122873">MVDESGLELDLGLSCGRSSNKSEVKDATSDTKRDEGNASRHTGSNMTVSDDSFKNFFKSGLENHDPKGKQKSDPIQYRQENFFTDLSKCSSPIADCYNDGRSKPQFTRYQELWISSNKTLETEEEKSSSSKRKLSFEEINFQNKHEKLIDYAENHGKNRTEDPSMRNSHVSSTMEDGTTGENGGAAESEAEGPKSWLALPREEKAKCSEAFNLNAKYVLSSSSGSQCQKEAYKSGNEPKPALGKVAFGVPLMLQPLPAMSGPYPVPAMIPSTSSGPNAASLPSKCVMQLMPTANGEHPVVSVNTNNMQLAFSYPSVPRPALEKGSPWAFNSQSLHASSFTSRKHSAGALKQEHFEDGVKTSEGSVVHNSTGALPSDVKSSDLKIGMTKRVGETGESAESVGSNLGNLTRMTNETTNKPTKEGFFHGGPGIKPGIAPYLEFGGCGSYPDLPWVSTTGQGPNSKTISGVTYKYNQNEIKVCDVNMVDVYDSPCDLVSRPGDSAVAEPVVLPIKVNIANMPILDAPISLISKDALFAQLELNVKGIIVDLSDWLGGLFPLYVVVTEMSWLIRLMRCMVWMSAVLFLKYFLVVEERGSNFMPVDEIDEAVIITSIEGEIPYDFPEGVYIRNGSNPLFGALQSGSSVLGLCSETWVEGEGMLHALSFSRATPAAVSVGSGGVWTLSYKNRFVESKTFQLERSRNHPAFLPLIEGDAPAVLASFLLNKLRFGKMAKDLSNTNVFEFSGKVFAVAENHMPLEIDLLSLETIGDWDLSGAWDRPFMAHPKKAPGGELVFVGADGKKPFLVLGVVSVDGKELKHKVDLKLERGIVCHDIGVTERYNIILDMPLTFDLVRLMKGGPLLKYEKESYARIGVMPRYGDSDSIKWFEVEPYCTLHLVNCYEDGDEVVVRGGRSRGSIIPGPDFGRNKCQWFSSGFKLKLAGEDCDGNSNEGLLNFRLHEWRLNMKNGSVRNRYLTGSDLSIEFYMCNDLFVGLHNQYAYAQVVDSVASSICALPKYGGLMKLYLDEKDSTTMENDNGGYVKVERHPLGANEFCSGAAFVSEQGGVQEDDGWIIAFVHNEHTNTSQVHIIDAKNFEDDPVAKIILPKRVPYGFHGAFIPMPNRL</sequence>
<dbReference type="EMBL" id="JAGYWB010000018">
    <property type="protein sequence ID" value="KAI0492571.1"/>
    <property type="molecule type" value="Genomic_DNA"/>
</dbReference>
<dbReference type="GO" id="GO:0016121">
    <property type="term" value="P:carotene catabolic process"/>
    <property type="evidence" value="ECO:0007669"/>
    <property type="project" value="TreeGrafter"/>
</dbReference>
<feature type="compositionally biased region" description="Polar residues" evidence="6">
    <location>
        <begin position="165"/>
        <end position="174"/>
    </location>
</feature>
<dbReference type="Pfam" id="PF03055">
    <property type="entry name" value="RPE65"/>
    <property type="match status" value="1"/>
</dbReference>
<accession>A0A8T3A9E4</accession>
<feature type="region of interest" description="Disordered" evidence="6">
    <location>
        <begin position="1"/>
        <end position="50"/>
    </location>
</feature>
<evidence type="ECO:0000256" key="3">
    <source>
        <dbReference type="ARBA" id="ARBA00022964"/>
    </source>
</evidence>
<feature type="binding site" evidence="5">
    <location>
        <position position="892"/>
    </location>
    <ligand>
        <name>Fe cation</name>
        <dbReference type="ChEBI" id="CHEBI:24875"/>
        <note>catalytic</note>
    </ligand>
</feature>